<dbReference type="EMBL" id="JBIAZU010000004">
    <property type="protein sequence ID" value="MFF5292448.1"/>
    <property type="molecule type" value="Genomic_DNA"/>
</dbReference>
<dbReference type="SUPFAM" id="SSF46785">
    <property type="entry name" value="Winged helix' DNA-binding domain"/>
    <property type="match status" value="1"/>
</dbReference>
<evidence type="ECO:0000313" key="5">
    <source>
        <dbReference type="EMBL" id="MFF5292448.1"/>
    </source>
</evidence>
<evidence type="ECO:0000256" key="1">
    <source>
        <dbReference type="ARBA" id="ARBA00022679"/>
    </source>
</evidence>
<proteinExistence type="predicted"/>
<feature type="domain" description="N-acetyltransferase" evidence="4">
    <location>
        <begin position="136"/>
        <end position="290"/>
    </location>
</feature>
<dbReference type="GO" id="GO:0016746">
    <property type="term" value="F:acyltransferase activity"/>
    <property type="evidence" value="ECO:0007669"/>
    <property type="project" value="UniProtKB-KW"/>
</dbReference>
<evidence type="ECO:0000256" key="2">
    <source>
        <dbReference type="ARBA" id="ARBA00023315"/>
    </source>
</evidence>
<organism evidence="5 6">
    <name type="scientific">Paractinoplanes globisporus</name>
    <dbReference type="NCBI Taxonomy" id="113565"/>
    <lineage>
        <taxon>Bacteria</taxon>
        <taxon>Bacillati</taxon>
        <taxon>Actinomycetota</taxon>
        <taxon>Actinomycetes</taxon>
        <taxon>Micromonosporales</taxon>
        <taxon>Micromonosporaceae</taxon>
        <taxon>Paractinoplanes</taxon>
    </lineage>
</organism>
<dbReference type="RefSeq" id="WP_245577250.1">
    <property type="nucleotide sequence ID" value="NZ_JBIAZU010000004.1"/>
</dbReference>
<dbReference type="SMART" id="SM00347">
    <property type="entry name" value="HTH_MARR"/>
    <property type="match status" value="1"/>
</dbReference>
<dbReference type="Proteomes" id="UP001602245">
    <property type="component" value="Unassembled WGS sequence"/>
</dbReference>
<evidence type="ECO:0000259" key="4">
    <source>
        <dbReference type="PROSITE" id="PS51186"/>
    </source>
</evidence>
<dbReference type="PROSITE" id="PS50995">
    <property type="entry name" value="HTH_MARR_2"/>
    <property type="match status" value="1"/>
</dbReference>
<dbReference type="SUPFAM" id="SSF55729">
    <property type="entry name" value="Acyl-CoA N-acyltransferases (Nat)"/>
    <property type="match status" value="1"/>
</dbReference>
<feature type="domain" description="HTH marR-type" evidence="3">
    <location>
        <begin position="1"/>
        <end position="134"/>
    </location>
</feature>
<dbReference type="Gene3D" id="3.40.630.30">
    <property type="match status" value="1"/>
</dbReference>
<name>A0ABW6WHD4_9ACTN</name>
<dbReference type="InterPro" id="IPR050832">
    <property type="entry name" value="Bact_Acetyltransf"/>
</dbReference>
<dbReference type="PANTHER" id="PTHR43877:SF2">
    <property type="entry name" value="AMINOALKYLPHOSPHONATE N-ACETYLTRANSFERASE-RELATED"/>
    <property type="match status" value="1"/>
</dbReference>
<dbReference type="PROSITE" id="PS51186">
    <property type="entry name" value="GNAT"/>
    <property type="match status" value="1"/>
</dbReference>
<dbReference type="Pfam" id="PF00583">
    <property type="entry name" value="Acetyltransf_1"/>
    <property type="match status" value="1"/>
</dbReference>
<dbReference type="EC" id="2.3.1.-" evidence="5"/>
<comment type="caution">
    <text evidence="5">The sequence shown here is derived from an EMBL/GenBank/DDBJ whole genome shotgun (WGS) entry which is preliminary data.</text>
</comment>
<dbReference type="InterPro" id="IPR000182">
    <property type="entry name" value="GNAT_dom"/>
</dbReference>
<dbReference type="InterPro" id="IPR036390">
    <property type="entry name" value="WH_DNA-bd_sf"/>
</dbReference>
<reference evidence="5 6" key="1">
    <citation type="submission" date="2024-10" db="EMBL/GenBank/DDBJ databases">
        <title>The Natural Products Discovery Center: Release of the First 8490 Sequenced Strains for Exploring Actinobacteria Biosynthetic Diversity.</title>
        <authorList>
            <person name="Kalkreuter E."/>
            <person name="Kautsar S.A."/>
            <person name="Yang D."/>
            <person name="Bader C.D."/>
            <person name="Teijaro C.N."/>
            <person name="Fluegel L."/>
            <person name="Davis C.M."/>
            <person name="Simpson J.R."/>
            <person name="Lauterbach L."/>
            <person name="Steele A.D."/>
            <person name="Gui C."/>
            <person name="Meng S."/>
            <person name="Li G."/>
            <person name="Viehrig K."/>
            <person name="Ye F."/>
            <person name="Su P."/>
            <person name="Kiefer A.F."/>
            <person name="Nichols A."/>
            <person name="Cepeda A.J."/>
            <person name="Yan W."/>
            <person name="Fan B."/>
            <person name="Jiang Y."/>
            <person name="Adhikari A."/>
            <person name="Zheng C.-J."/>
            <person name="Schuster L."/>
            <person name="Cowan T.M."/>
            <person name="Smanski M.J."/>
            <person name="Chevrette M.G."/>
            <person name="De Carvalho L.P.S."/>
            <person name="Shen B."/>
        </authorList>
    </citation>
    <scope>NUCLEOTIDE SEQUENCE [LARGE SCALE GENOMIC DNA]</scope>
    <source>
        <strain evidence="5 6">NPDC000087</strain>
    </source>
</reference>
<evidence type="ECO:0000313" key="6">
    <source>
        <dbReference type="Proteomes" id="UP001602245"/>
    </source>
</evidence>
<accession>A0ABW6WHD4</accession>
<dbReference type="InterPro" id="IPR000835">
    <property type="entry name" value="HTH_MarR-typ"/>
</dbReference>
<dbReference type="Gene3D" id="1.10.10.10">
    <property type="entry name" value="Winged helix-like DNA-binding domain superfamily/Winged helix DNA-binding domain"/>
    <property type="match status" value="1"/>
</dbReference>
<evidence type="ECO:0000259" key="3">
    <source>
        <dbReference type="PROSITE" id="PS50995"/>
    </source>
</evidence>
<keyword evidence="1 5" id="KW-0808">Transferase</keyword>
<dbReference type="PANTHER" id="PTHR43877">
    <property type="entry name" value="AMINOALKYLPHOSPHONATE N-ACETYLTRANSFERASE-RELATED-RELATED"/>
    <property type="match status" value="1"/>
</dbReference>
<gene>
    <name evidence="5" type="ORF">ACFY35_23655</name>
</gene>
<keyword evidence="2 5" id="KW-0012">Acyltransferase</keyword>
<dbReference type="Pfam" id="PF12802">
    <property type="entry name" value="MarR_2"/>
    <property type="match status" value="1"/>
</dbReference>
<dbReference type="InterPro" id="IPR016181">
    <property type="entry name" value="Acyl_CoA_acyltransferase"/>
</dbReference>
<protein>
    <submittedName>
        <fullName evidence="5">GNAT family N-acetyltransferase</fullName>
        <ecNumber evidence="5">2.3.1.-</ecNumber>
    </submittedName>
</protein>
<dbReference type="InterPro" id="IPR036388">
    <property type="entry name" value="WH-like_DNA-bd_sf"/>
</dbReference>
<sequence length="290" mass="31981">MDQIERVRDFNRYYTRHLGVLGDQYLGLSRPWSESRLLFEIGSDGMDVRDLRRRLGLDSGFVSRMLRSLTDQGLVEVRPHPQDGRVRVASLTTAGLDARDELDVRARESVRAVLGQLTAGQRDRLVAAQDQVRRLLRMAAVTISEIPDSSPVARACLARYAAELDSRFPSGYSSSALLQPGELAGTGGEFLVALEGSEAVGCGIWQPLSPGVAEIRHLWISPDCRGLGLGRRLLAELESRAGAQGFRTLRLSTNKALPEAAALYRSGGYREIPPYSDSEYNELPFEKVLP</sequence>
<keyword evidence="6" id="KW-1185">Reference proteome</keyword>